<organism evidence="6 7">
    <name type="scientific">Centaurea solstitialis</name>
    <name type="common">yellow star-thistle</name>
    <dbReference type="NCBI Taxonomy" id="347529"/>
    <lineage>
        <taxon>Eukaryota</taxon>
        <taxon>Viridiplantae</taxon>
        <taxon>Streptophyta</taxon>
        <taxon>Embryophyta</taxon>
        <taxon>Tracheophyta</taxon>
        <taxon>Spermatophyta</taxon>
        <taxon>Magnoliopsida</taxon>
        <taxon>eudicotyledons</taxon>
        <taxon>Gunneridae</taxon>
        <taxon>Pentapetalae</taxon>
        <taxon>asterids</taxon>
        <taxon>campanulids</taxon>
        <taxon>Asterales</taxon>
        <taxon>Asteraceae</taxon>
        <taxon>Carduoideae</taxon>
        <taxon>Cardueae</taxon>
        <taxon>Centaureinae</taxon>
        <taxon>Centaurea</taxon>
    </lineage>
</organism>
<dbReference type="SUPFAM" id="SSF52279">
    <property type="entry name" value="Beta-D-glucan exohydrolase, C-terminal domain"/>
    <property type="match status" value="1"/>
</dbReference>
<dbReference type="Gene3D" id="3.40.50.1700">
    <property type="entry name" value="Glycoside hydrolase family 3 C-terminal domain"/>
    <property type="match status" value="1"/>
</dbReference>
<dbReference type="AlphaFoldDB" id="A0AA38U2Z1"/>
<evidence type="ECO:0000259" key="4">
    <source>
        <dbReference type="Pfam" id="PF00933"/>
    </source>
</evidence>
<evidence type="ECO:0000256" key="3">
    <source>
        <dbReference type="SAM" id="SignalP"/>
    </source>
</evidence>
<keyword evidence="1" id="KW-0378">Hydrolase</keyword>
<proteinExistence type="predicted"/>
<dbReference type="InterPro" id="IPR036881">
    <property type="entry name" value="Glyco_hydro_3_C_sf"/>
</dbReference>
<keyword evidence="3" id="KW-0732">Signal</keyword>
<dbReference type="GO" id="GO:0008422">
    <property type="term" value="F:beta-glucosidase activity"/>
    <property type="evidence" value="ECO:0007669"/>
    <property type="project" value="TreeGrafter"/>
</dbReference>
<dbReference type="Pfam" id="PF00933">
    <property type="entry name" value="Glyco_hydro_3"/>
    <property type="match status" value="1"/>
</dbReference>
<feature type="domain" description="Glycoside hydrolase family 3 C-terminal" evidence="5">
    <location>
        <begin position="444"/>
        <end position="653"/>
    </location>
</feature>
<evidence type="ECO:0000313" key="6">
    <source>
        <dbReference type="EMBL" id="KAJ9565615.1"/>
    </source>
</evidence>
<dbReference type="Proteomes" id="UP001172457">
    <property type="component" value="Chromosome 1"/>
</dbReference>
<sequence length="673" mass="73980">MFDIAVNMVRSMSISSLGMMVLLWWLAVAAVADDFKYKDPKQPVAARVKDLLGRMTMEEKIGQMVQIERITATPDIMKRYFIGSLLSGGGSVPNPHATVVDWINMVNGFQNASLSTRLGIPMIYGIDAVHGHNNVINATIFPHNVGLGATRQVKVFNTFLLLDTDLVKRIGAATAVEVRATGIPYAFAPCIAVCRDPRWGRCYESYSEDTKLVQNMTDMIVGLQGEIPKGSRLGVPYVAGKDKVAACAKHFVGDGGTTHGIDENNTVTTQHDLLSIHMPPYYDSIIKGVSTVMVSYSSWNGKRMHANGDLITGYLKDKLKFKEQVHIVHVKFYQGFVISDWEGIDRITSPPHSNYTYSVQASILAGIDMVMVPNNYKEFINDLTYLVKHKVIPMERIDDAVSRILRVKFTMGLFENPLADYSLVNEVGSQAHREIAREAVRKSLVLLKNGKRADDPMLPLPKKASKVLVAGSHADNLGYQCGGWTIGWQGFSGNGNTTGTTILNGIKSAVDPSTEISYMENPDAKFIKSNNFSYAIVVVGEHPYTEMFGDSSNLTIADPGPSIVTNVCGQVKCVVVIISGRPVVIEPYMAAIDALVAAWLPGSEGQGVADVLFGDHEFTGKLSRTWFRTVDQLPMNIGDPHYNPLFPYGFGLTTKAVIDRYSSYFPIYVLTLP</sequence>
<dbReference type="Pfam" id="PF01915">
    <property type="entry name" value="Glyco_hydro_3_C"/>
    <property type="match status" value="1"/>
</dbReference>
<feature type="chain" id="PRO_5041204554" evidence="3">
    <location>
        <begin position="33"/>
        <end position="673"/>
    </location>
</feature>
<evidence type="ECO:0000256" key="2">
    <source>
        <dbReference type="ARBA" id="ARBA00023295"/>
    </source>
</evidence>
<dbReference type="InterPro" id="IPR051915">
    <property type="entry name" value="Cellulose_Degrad_GH3"/>
</dbReference>
<reference evidence="6" key="1">
    <citation type="submission" date="2023-03" db="EMBL/GenBank/DDBJ databases">
        <title>Chromosome-scale reference genome and RAD-based genetic map of yellow starthistle (Centaurea solstitialis) reveal putative structural variation and QTLs associated with invader traits.</title>
        <authorList>
            <person name="Reatini B."/>
            <person name="Cang F.A."/>
            <person name="Jiang Q."/>
            <person name="Mckibben M.T.W."/>
            <person name="Barker M.S."/>
            <person name="Rieseberg L.H."/>
            <person name="Dlugosch K.M."/>
        </authorList>
    </citation>
    <scope>NUCLEOTIDE SEQUENCE</scope>
    <source>
        <strain evidence="6">CAN-66</strain>
        <tissue evidence="6">Leaf</tissue>
    </source>
</reference>
<dbReference type="InterPro" id="IPR002772">
    <property type="entry name" value="Glyco_hydro_3_C"/>
</dbReference>
<name>A0AA38U2Z1_9ASTR</name>
<dbReference type="FunFam" id="3.20.20.300:FF:000003">
    <property type="entry name" value="Beta-D-glucan exohydrolase isoenzyme ExoI"/>
    <property type="match status" value="1"/>
</dbReference>
<evidence type="ECO:0000259" key="5">
    <source>
        <dbReference type="Pfam" id="PF01915"/>
    </source>
</evidence>
<dbReference type="PRINTS" id="PR00133">
    <property type="entry name" value="GLHYDRLASE3"/>
</dbReference>
<gene>
    <name evidence="6" type="ORF">OSB04_001581</name>
</gene>
<dbReference type="EMBL" id="JARYMX010000001">
    <property type="protein sequence ID" value="KAJ9565615.1"/>
    <property type="molecule type" value="Genomic_DNA"/>
</dbReference>
<feature type="signal peptide" evidence="3">
    <location>
        <begin position="1"/>
        <end position="32"/>
    </location>
</feature>
<dbReference type="PANTHER" id="PTHR30620">
    <property type="entry name" value="PERIPLASMIC BETA-GLUCOSIDASE-RELATED"/>
    <property type="match status" value="1"/>
</dbReference>
<accession>A0AA38U2Z1</accession>
<keyword evidence="7" id="KW-1185">Reference proteome</keyword>
<evidence type="ECO:0000313" key="7">
    <source>
        <dbReference type="Proteomes" id="UP001172457"/>
    </source>
</evidence>
<dbReference type="PANTHER" id="PTHR30620:SF35">
    <property type="entry name" value="GLYCOSYL HYDROLASE FAMILY PROTEIN"/>
    <property type="match status" value="1"/>
</dbReference>
<dbReference type="InterPro" id="IPR001764">
    <property type="entry name" value="Glyco_hydro_3_N"/>
</dbReference>
<dbReference type="InterPro" id="IPR017853">
    <property type="entry name" value="GH"/>
</dbReference>
<dbReference type="Gene3D" id="3.20.20.300">
    <property type="entry name" value="Glycoside hydrolase, family 3, N-terminal domain"/>
    <property type="match status" value="1"/>
</dbReference>
<comment type="caution">
    <text evidence="6">The sequence shown here is derived from an EMBL/GenBank/DDBJ whole genome shotgun (WGS) entry which is preliminary data.</text>
</comment>
<dbReference type="InterPro" id="IPR036962">
    <property type="entry name" value="Glyco_hydro_3_N_sf"/>
</dbReference>
<dbReference type="GO" id="GO:0009251">
    <property type="term" value="P:glucan catabolic process"/>
    <property type="evidence" value="ECO:0007669"/>
    <property type="project" value="TreeGrafter"/>
</dbReference>
<feature type="domain" description="Glycoside hydrolase family 3 N-terminal" evidence="4">
    <location>
        <begin position="56"/>
        <end position="407"/>
    </location>
</feature>
<keyword evidence="2" id="KW-0326">Glycosidase</keyword>
<dbReference type="SUPFAM" id="SSF51445">
    <property type="entry name" value="(Trans)glycosidases"/>
    <property type="match status" value="1"/>
</dbReference>
<dbReference type="FunFam" id="3.40.50.1700:FF:000002">
    <property type="entry name" value="Glycosyl hydrolase family protein"/>
    <property type="match status" value="1"/>
</dbReference>
<protein>
    <submittedName>
        <fullName evidence="6">Uncharacterized protein</fullName>
    </submittedName>
</protein>
<evidence type="ECO:0000256" key="1">
    <source>
        <dbReference type="ARBA" id="ARBA00022801"/>
    </source>
</evidence>